<organism evidence="1">
    <name type="scientific">Bracon brevicornis</name>
    <dbReference type="NCBI Taxonomy" id="1563983"/>
    <lineage>
        <taxon>Eukaryota</taxon>
        <taxon>Metazoa</taxon>
        <taxon>Ecdysozoa</taxon>
        <taxon>Arthropoda</taxon>
        <taxon>Hexapoda</taxon>
        <taxon>Insecta</taxon>
        <taxon>Pterygota</taxon>
        <taxon>Neoptera</taxon>
        <taxon>Endopterygota</taxon>
        <taxon>Hymenoptera</taxon>
        <taxon>Apocrita</taxon>
        <taxon>Ichneumonoidea</taxon>
        <taxon>Braconidae</taxon>
        <taxon>Braconinae</taxon>
        <taxon>Bracon</taxon>
    </lineage>
</organism>
<reference evidence="1" key="1">
    <citation type="submission" date="2020-07" db="EMBL/GenBank/DDBJ databases">
        <authorList>
            <person name="Ferguson B K."/>
        </authorList>
    </citation>
    <scope>NUCLEOTIDE SEQUENCE</scope>
    <source>
        <strain evidence="1">L06</strain>
    </source>
</reference>
<gene>
    <name evidence="1" type="ORF">BBRV_LOCUS88972</name>
</gene>
<sequence>MTCRVLNTMSSMCSTESPGGFARNSIEFPTSYPTSYNSQMRIGIEPIAVPYTRTNIETERLGRFIADNNGNASNVNVL</sequence>
<name>A0A6V7KXN3_9HYME</name>
<protein>
    <submittedName>
        <fullName evidence="1">Uncharacterized protein</fullName>
    </submittedName>
</protein>
<dbReference type="AlphaFoldDB" id="A0A6V7KXN3"/>
<proteinExistence type="predicted"/>
<dbReference type="EMBL" id="CADCXW020000327">
    <property type="protein sequence ID" value="CAD1567681.1"/>
    <property type="molecule type" value="Genomic_DNA"/>
</dbReference>
<accession>A0A6V7KXN3</accession>
<evidence type="ECO:0000313" key="1">
    <source>
        <dbReference type="EMBL" id="CAD1567681.1"/>
    </source>
</evidence>